<keyword evidence="4" id="KW-1185">Reference proteome</keyword>
<evidence type="ECO:0000259" key="2">
    <source>
        <dbReference type="Pfam" id="PF12728"/>
    </source>
</evidence>
<comment type="caution">
    <text evidence="3">The sequence shown here is derived from an EMBL/GenBank/DDBJ whole genome shotgun (WGS) entry which is preliminary data.</text>
</comment>
<keyword evidence="1" id="KW-1133">Transmembrane helix</keyword>
<feature type="domain" description="Helix-turn-helix" evidence="2">
    <location>
        <begin position="101"/>
        <end position="148"/>
    </location>
</feature>
<name>A0ABV5M6J9_9ACTN</name>
<evidence type="ECO:0000256" key="1">
    <source>
        <dbReference type="SAM" id="Phobius"/>
    </source>
</evidence>
<sequence>MPLDDGSQSPRGRLSPWLIGFLVVGSLVAMAVVYPDTRLVLGVWVLTVISVLLMVRRRPGGQTRRPLAVEASTMAESPPTGANTAMVAPSSGVVGGRLPDVMTLEEVAELLRVDPDQVTKAIEDGLLPGNRIGEHWRVRSESLLAWLDGPYRSAAVGTARTARRGATTRART</sequence>
<dbReference type="InterPro" id="IPR010093">
    <property type="entry name" value="SinI_DNA-bd"/>
</dbReference>
<evidence type="ECO:0000313" key="3">
    <source>
        <dbReference type="EMBL" id="MFB9444482.1"/>
    </source>
</evidence>
<protein>
    <submittedName>
        <fullName evidence="3">Helix-turn-helix domain-containing protein</fullName>
    </submittedName>
</protein>
<dbReference type="InterPro" id="IPR041657">
    <property type="entry name" value="HTH_17"/>
</dbReference>
<gene>
    <name evidence="3" type="ORF">ACFFTR_15490</name>
</gene>
<dbReference type="RefSeq" id="WP_223101550.1">
    <property type="nucleotide sequence ID" value="NZ_CP061913.1"/>
</dbReference>
<dbReference type="Proteomes" id="UP001589608">
    <property type="component" value="Unassembled WGS sequence"/>
</dbReference>
<keyword evidence="1" id="KW-0472">Membrane</keyword>
<feature type="transmembrane region" description="Helical" evidence="1">
    <location>
        <begin position="39"/>
        <end position="55"/>
    </location>
</feature>
<dbReference type="NCBIfam" id="TIGR01764">
    <property type="entry name" value="excise"/>
    <property type="match status" value="1"/>
</dbReference>
<evidence type="ECO:0000313" key="4">
    <source>
        <dbReference type="Proteomes" id="UP001589608"/>
    </source>
</evidence>
<proteinExistence type="predicted"/>
<dbReference type="EMBL" id="JBHMCA010000026">
    <property type="protein sequence ID" value="MFB9444482.1"/>
    <property type="molecule type" value="Genomic_DNA"/>
</dbReference>
<dbReference type="Pfam" id="PF12728">
    <property type="entry name" value="HTH_17"/>
    <property type="match status" value="1"/>
</dbReference>
<reference evidence="3 4" key="1">
    <citation type="submission" date="2024-09" db="EMBL/GenBank/DDBJ databases">
        <authorList>
            <person name="Sun Q."/>
            <person name="Mori K."/>
        </authorList>
    </citation>
    <scope>NUCLEOTIDE SEQUENCE [LARGE SCALE GENOMIC DNA]</scope>
    <source>
        <strain evidence="3 4">JCM 3307</strain>
    </source>
</reference>
<feature type="transmembrane region" description="Helical" evidence="1">
    <location>
        <begin position="14"/>
        <end position="33"/>
    </location>
</feature>
<accession>A0ABV5M6J9</accession>
<keyword evidence="1" id="KW-0812">Transmembrane</keyword>
<organism evidence="3 4">
    <name type="scientific">Dactylosporangium vinaceum</name>
    <dbReference type="NCBI Taxonomy" id="53362"/>
    <lineage>
        <taxon>Bacteria</taxon>
        <taxon>Bacillati</taxon>
        <taxon>Actinomycetota</taxon>
        <taxon>Actinomycetes</taxon>
        <taxon>Micromonosporales</taxon>
        <taxon>Micromonosporaceae</taxon>
        <taxon>Dactylosporangium</taxon>
    </lineage>
</organism>